<evidence type="ECO:0000256" key="1">
    <source>
        <dbReference type="SAM" id="MobiDB-lite"/>
    </source>
</evidence>
<proteinExistence type="predicted"/>
<feature type="compositionally biased region" description="Low complexity" evidence="1">
    <location>
        <begin position="28"/>
        <end position="39"/>
    </location>
</feature>
<sequence>MFVLERFNFCNDVKLPNDSGSSPKFRQSLSERNSSRISSPMEIGSPTIGVPDRFRNDRCFALPIESGKLVILEDDISNLDNDTNFPIECGSFSI</sequence>
<feature type="compositionally biased region" description="Polar residues" evidence="1">
    <location>
        <begin position="18"/>
        <end position="27"/>
    </location>
</feature>
<gene>
    <name evidence="2" type="ORF">EUGRSUZ_E03541</name>
</gene>
<organism evidence="2">
    <name type="scientific">Eucalyptus grandis</name>
    <name type="common">Flooded gum</name>
    <dbReference type="NCBI Taxonomy" id="71139"/>
    <lineage>
        <taxon>Eukaryota</taxon>
        <taxon>Viridiplantae</taxon>
        <taxon>Streptophyta</taxon>
        <taxon>Embryophyta</taxon>
        <taxon>Tracheophyta</taxon>
        <taxon>Spermatophyta</taxon>
        <taxon>Magnoliopsida</taxon>
        <taxon>eudicotyledons</taxon>
        <taxon>Gunneridae</taxon>
        <taxon>Pentapetalae</taxon>
        <taxon>rosids</taxon>
        <taxon>malvids</taxon>
        <taxon>Myrtales</taxon>
        <taxon>Myrtaceae</taxon>
        <taxon>Myrtoideae</taxon>
        <taxon>Eucalypteae</taxon>
        <taxon>Eucalyptus</taxon>
    </lineage>
</organism>
<accession>A0A059C974</accession>
<dbReference type="AlphaFoldDB" id="A0A059C974"/>
<reference evidence="2" key="1">
    <citation type="submission" date="2013-07" db="EMBL/GenBank/DDBJ databases">
        <title>The genome of Eucalyptus grandis.</title>
        <authorList>
            <person name="Schmutz J."/>
            <person name="Hayes R."/>
            <person name="Myburg A."/>
            <person name="Tuskan G."/>
            <person name="Grattapaglia D."/>
            <person name="Rokhsar D.S."/>
        </authorList>
    </citation>
    <scope>NUCLEOTIDE SEQUENCE</scope>
    <source>
        <tissue evidence="2">Leaf extractions</tissue>
    </source>
</reference>
<dbReference type="InParanoid" id="A0A059C974"/>
<evidence type="ECO:0000313" key="2">
    <source>
        <dbReference type="EMBL" id="KCW74809.1"/>
    </source>
</evidence>
<dbReference type="EMBL" id="KK198757">
    <property type="protein sequence ID" value="KCW74809.1"/>
    <property type="molecule type" value="Genomic_DNA"/>
</dbReference>
<protein>
    <submittedName>
        <fullName evidence="2">Uncharacterized protein</fullName>
    </submittedName>
</protein>
<dbReference type="Gramene" id="KCW74809">
    <property type="protein sequence ID" value="KCW74809"/>
    <property type="gene ID" value="EUGRSUZ_E03541"/>
</dbReference>
<name>A0A059C974_EUCGR</name>
<feature type="region of interest" description="Disordered" evidence="1">
    <location>
        <begin position="15"/>
        <end position="45"/>
    </location>
</feature>